<keyword evidence="3" id="KW-1185">Reference proteome</keyword>
<feature type="region of interest" description="Disordered" evidence="1">
    <location>
        <begin position="85"/>
        <end position="122"/>
    </location>
</feature>
<reference evidence="2" key="1">
    <citation type="submission" date="2023-01" db="EMBL/GenBank/DDBJ databases">
        <title>Genome assembly of the deep-sea coral Lophelia pertusa.</title>
        <authorList>
            <person name="Herrera S."/>
            <person name="Cordes E."/>
        </authorList>
    </citation>
    <scope>NUCLEOTIDE SEQUENCE</scope>
    <source>
        <strain evidence="2">USNM1676648</strain>
        <tissue evidence="2">Polyp</tissue>
    </source>
</reference>
<comment type="caution">
    <text evidence="2">The sequence shown here is derived from an EMBL/GenBank/DDBJ whole genome shotgun (WGS) entry which is preliminary data.</text>
</comment>
<protein>
    <submittedName>
        <fullName evidence="2">Uncharacterized protein</fullName>
    </submittedName>
</protein>
<sequence>MILLPKPPTNEPQVGGQATQDAMDQFWQRRLFVDQLLNAPRVDRMTKILNDMKQVEGRAVPSSIPGDGPDSSDYFRLQRQIQNMKPHAVKSISKPKRVTPLTFPAEKRSTRPPPSRSAKEALDQRAQIEETLQRFKQRAEQEMERALNQRDEEKIKEAQRKWDIVNYNIEEIRKEDDLLNAADEPSWFDELYLGKEEAKQTRSRTREDATHRRDKLYRQLERFYPKQRGQGYKPIVWQKPRQWIQE</sequence>
<dbReference type="Proteomes" id="UP001163046">
    <property type="component" value="Unassembled WGS sequence"/>
</dbReference>
<evidence type="ECO:0000313" key="3">
    <source>
        <dbReference type="Proteomes" id="UP001163046"/>
    </source>
</evidence>
<evidence type="ECO:0000256" key="1">
    <source>
        <dbReference type="SAM" id="MobiDB-lite"/>
    </source>
</evidence>
<organism evidence="2 3">
    <name type="scientific">Desmophyllum pertusum</name>
    <dbReference type="NCBI Taxonomy" id="174260"/>
    <lineage>
        <taxon>Eukaryota</taxon>
        <taxon>Metazoa</taxon>
        <taxon>Cnidaria</taxon>
        <taxon>Anthozoa</taxon>
        <taxon>Hexacorallia</taxon>
        <taxon>Scleractinia</taxon>
        <taxon>Caryophylliina</taxon>
        <taxon>Caryophylliidae</taxon>
        <taxon>Desmophyllum</taxon>
    </lineage>
</organism>
<dbReference type="AlphaFoldDB" id="A0A9W9ZZT7"/>
<dbReference type="EMBL" id="MU825411">
    <property type="protein sequence ID" value="KAJ7390782.1"/>
    <property type="molecule type" value="Genomic_DNA"/>
</dbReference>
<name>A0A9W9ZZT7_9CNID</name>
<accession>A0A9W9ZZT7</accession>
<proteinExistence type="predicted"/>
<evidence type="ECO:0000313" key="2">
    <source>
        <dbReference type="EMBL" id="KAJ7390782.1"/>
    </source>
</evidence>
<gene>
    <name evidence="2" type="ORF">OS493_022340</name>
</gene>